<dbReference type="RefSeq" id="WP_109646758.1">
    <property type="nucleotide sequence ID" value="NZ_QGGB01000006.1"/>
</dbReference>
<evidence type="ECO:0000256" key="1">
    <source>
        <dbReference type="ARBA" id="ARBA00001917"/>
    </source>
</evidence>
<dbReference type="Pfam" id="PF01613">
    <property type="entry name" value="Flavin_Reduct"/>
    <property type="match status" value="1"/>
</dbReference>
<dbReference type="EMBL" id="QGGB01000006">
    <property type="protein sequence ID" value="PWN06644.1"/>
    <property type="molecule type" value="Genomic_DNA"/>
</dbReference>
<dbReference type="GO" id="GO:0010181">
    <property type="term" value="F:FMN binding"/>
    <property type="evidence" value="ECO:0007669"/>
    <property type="project" value="InterPro"/>
</dbReference>
<comment type="cofactor">
    <cofactor evidence="1">
        <name>FMN</name>
        <dbReference type="ChEBI" id="CHEBI:58210"/>
    </cofactor>
</comment>
<dbReference type="SMART" id="SM00903">
    <property type="entry name" value="Flavin_Reduct"/>
    <property type="match status" value="1"/>
</dbReference>
<dbReference type="SUPFAM" id="SSF50475">
    <property type="entry name" value="FMN-binding split barrel"/>
    <property type="match status" value="1"/>
</dbReference>
<dbReference type="PANTHER" id="PTHR33798">
    <property type="entry name" value="FLAVOPROTEIN OXYGENASE"/>
    <property type="match status" value="1"/>
</dbReference>
<evidence type="ECO:0000256" key="2">
    <source>
        <dbReference type="ARBA" id="ARBA00022630"/>
    </source>
</evidence>
<dbReference type="AlphaFoldDB" id="A0A316TVU9"/>
<evidence type="ECO:0000256" key="3">
    <source>
        <dbReference type="ARBA" id="ARBA00022643"/>
    </source>
</evidence>
<dbReference type="OrthoDB" id="9794638at2"/>
<keyword evidence="2" id="KW-0285">Flavoprotein</keyword>
<dbReference type="InterPro" id="IPR012349">
    <property type="entry name" value="Split_barrel_FMN-bd"/>
</dbReference>
<protein>
    <submittedName>
        <fullName evidence="6">Flavin reductase</fullName>
    </submittedName>
</protein>
<comment type="caution">
    <text evidence="6">The sequence shown here is derived from an EMBL/GenBank/DDBJ whole genome shotgun (WGS) entry which is preliminary data.</text>
</comment>
<comment type="similarity">
    <text evidence="4">Belongs to the flavoredoxin family.</text>
</comment>
<dbReference type="GO" id="GO:0016646">
    <property type="term" value="F:oxidoreductase activity, acting on the CH-NH group of donors, NAD or NADP as acceptor"/>
    <property type="evidence" value="ECO:0007669"/>
    <property type="project" value="UniProtKB-ARBA"/>
</dbReference>
<evidence type="ECO:0000313" key="7">
    <source>
        <dbReference type="Proteomes" id="UP000245533"/>
    </source>
</evidence>
<keyword evidence="3" id="KW-0288">FMN</keyword>
<evidence type="ECO:0000256" key="4">
    <source>
        <dbReference type="ARBA" id="ARBA00038054"/>
    </source>
</evidence>
<name>A0A316TVU9_9BACT</name>
<dbReference type="InterPro" id="IPR002563">
    <property type="entry name" value="Flavin_Rdtase-like_dom"/>
</dbReference>
<organism evidence="6 7">
    <name type="scientific">Rhodohalobacter mucosus</name>
    <dbReference type="NCBI Taxonomy" id="2079485"/>
    <lineage>
        <taxon>Bacteria</taxon>
        <taxon>Pseudomonadati</taxon>
        <taxon>Balneolota</taxon>
        <taxon>Balneolia</taxon>
        <taxon>Balneolales</taxon>
        <taxon>Balneolaceae</taxon>
        <taxon>Rhodohalobacter</taxon>
    </lineage>
</organism>
<keyword evidence="7" id="KW-1185">Reference proteome</keyword>
<reference evidence="6 7" key="1">
    <citation type="submission" date="2018-05" db="EMBL/GenBank/DDBJ databases">
        <title>Rhodohalobacter halophilus gen. nov., sp. nov., a moderately halophilic member of the family Balneolaceae.</title>
        <authorList>
            <person name="Liu Z.-W."/>
        </authorList>
    </citation>
    <scope>NUCLEOTIDE SEQUENCE [LARGE SCALE GENOMIC DNA]</scope>
    <source>
        <strain evidence="6 7">8A47</strain>
    </source>
</reference>
<dbReference type="Proteomes" id="UP000245533">
    <property type="component" value="Unassembled WGS sequence"/>
</dbReference>
<evidence type="ECO:0000259" key="5">
    <source>
        <dbReference type="SMART" id="SM00903"/>
    </source>
</evidence>
<dbReference type="PANTHER" id="PTHR33798:SF5">
    <property type="entry name" value="FLAVIN REDUCTASE LIKE DOMAIN-CONTAINING PROTEIN"/>
    <property type="match status" value="1"/>
</dbReference>
<feature type="domain" description="Flavin reductase like" evidence="5">
    <location>
        <begin position="24"/>
        <end position="180"/>
    </location>
</feature>
<sequence length="304" mass="33367">MTPKTKTIDFESVDNRTRYKFMTAAVAPRPICFASTIDGEGRVNLSPFSYFNMFSSTPPVMIFSPSRSGRSAEHKDTYHNVKEVAEVVINIVNSPMLEQMSLASAAWEKGVNEFDKAGFTEVPSDRVRPPRVMEAPIAFECVVDRVIELGAEGGAGNLVIARAVSAHINEEYLDKDGYPDQVKLKLIARMGGDWYCHANSHSMFQLARPGGSSVLGVDGLPDEIRSSAVLTGSHLGRLGNLDALPSEVEIKKASGMEEVKKILEELHDNSDTRREAMHHLGRKMIEEGKVKDALAVMMIGKSAE</sequence>
<dbReference type="Gene3D" id="2.30.110.10">
    <property type="entry name" value="Electron Transport, Fmn-binding Protein, Chain A"/>
    <property type="match status" value="1"/>
</dbReference>
<gene>
    <name evidence="6" type="ORF">DDZ15_09010</name>
</gene>
<proteinExistence type="inferred from homology"/>
<accession>A0A316TVU9</accession>
<evidence type="ECO:0000313" key="6">
    <source>
        <dbReference type="EMBL" id="PWN06644.1"/>
    </source>
</evidence>